<keyword evidence="3" id="KW-1185">Reference proteome</keyword>
<feature type="compositionally biased region" description="Basic and acidic residues" evidence="1">
    <location>
        <begin position="49"/>
        <end position="58"/>
    </location>
</feature>
<evidence type="ECO:0000313" key="3">
    <source>
        <dbReference type="Proteomes" id="UP000320672"/>
    </source>
</evidence>
<protein>
    <submittedName>
        <fullName evidence="2">Uncharacterized protein</fullName>
    </submittedName>
</protein>
<gene>
    <name evidence="2" type="ORF">FF011L_16550</name>
</gene>
<evidence type="ECO:0000256" key="1">
    <source>
        <dbReference type="SAM" id="MobiDB-lite"/>
    </source>
</evidence>
<dbReference type="OrthoDB" id="269620at2"/>
<feature type="region of interest" description="Disordered" evidence="1">
    <location>
        <begin position="49"/>
        <end position="93"/>
    </location>
</feature>
<dbReference type="AlphaFoldDB" id="A0A517MDD8"/>
<feature type="compositionally biased region" description="Pro residues" evidence="1">
    <location>
        <begin position="66"/>
        <end position="83"/>
    </location>
</feature>
<name>A0A517MDD8_9BACT</name>
<dbReference type="KEGG" id="rml:FF011L_16550"/>
<accession>A0A517MDD8</accession>
<dbReference type="EMBL" id="CP036262">
    <property type="protein sequence ID" value="QDS92901.1"/>
    <property type="molecule type" value="Genomic_DNA"/>
</dbReference>
<dbReference type="RefSeq" id="WP_145351081.1">
    <property type="nucleotide sequence ID" value="NZ_CP036262.1"/>
</dbReference>
<reference evidence="2 3" key="1">
    <citation type="submission" date="2019-02" db="EMBL/GenBank/DDBJ databases">
        <title>Deep-cultivation of Planctomycetes and their phenomic and genomic characterization uncovers novel biology.</title>
        <authorList>
            <person name="Wiegand S."/>
            <person name="Jogler M."/>
            <person name="Boedeker C."/>
            <person name="Pinto D."/>
            <person name="Vollmers J."/>
            <person name="Rivas-Marin E."/>
            <person name="Kohn T."/>
            <person name="Peeters S.H."/>
            <person name="Heuer A."/>
            <person name="Rast P."/>
            <person name="Oberbeckmann S."/>
            <person name="Bunk B."/>
            <person name="Jeske O."/>
            <person name="Meyerdierks A."/>
            <person name="Storesund J.E."/>
            <person name="Kallscheuer N."/>
            <person name="Luecker S."/>
            <person name="Lage O.M."/>
            <person name="Pohl T."/>
            <person name="Merkel B.J."/>
            <person name="Hornburger P."/>
            <person name="Mueller R.-W."/>
            <person name="Bruemmer F."/>
            <person name="Labrenz M."/>
            <person name="Spormann A.M."/>
            <person name="Op den Camp H."/>
            <person name="Overmann J."/>
            <person name="Amann R."/>
            <person name="Jetten M.S.M."/>
            <person name="Mascher T."/>
            <person name="Medema M.H."/>
            <person name="Devos D.P."/>
            <person name="Kaster A.-K."/>
            <person name="Ovreas L."/>
            <person name="Rohde M."/>
            <person name="Galperin M.Y."/>
            <person name="Jogler C."/>
        </authorList>
    </citation>
    <scope>NUCLEOTIDE SEQUENCE [LARGE SCALE GENOMIC DNA]</scope>
    <source>
        <strain evidence="2 3">FF011L</strain>
    </source>
</reference>
<dbReference type="Proteomes" id="UP000320672">
    <property type="component" value="Chromosome"/>
</dbReference>
<evidence type="ECO:0000313" key="2">
    <source>
        <dbReference type="EMBL" id="QDS92901.1"/>
    </source>
</evidence>
<proteinExistence type="predicted"/>
<organism evidence="2 3">
    <name type="scientific">Roseimaritima multifibrata</name>
    <dbReference type="NCBI Taxonomy" id="1930274"/>
    <lineage>
        <taxon>Bacteria</taxon>
        <taxon>Pseudomonadati</taxon>
        <taxon>Planctomycetota</taxon>
        <taxon>Planctomycetia</taxon>
        <taxon>Pirellulales</taxon>
        <taxon>Pirellulaceae</taxon>
        <taxon>Roseimaritima</taxon>
    </lineage>
</organism>
<sequence>MSRHSLAVLIVVAGAMVWSPVHAFAQRGQLLEGLFRSVVEAELERAREQEEAARRRAADAANRPLPSGPPPHRLPDAPPPRPRPNSANSGPDRKRLESLRDLLDRFSHHSSDLATQLRQPSNRIPGVRELVAPALHLQAHADALARQAAAETNYRNLIGNYEELDGDWRQLSFSLRSLSGLSAQTRRDVDALDDYSNQICRILGIETQFNRERMQDLLVACTTYMEVLLDDLRYMRSVPGQERLIQDGRILEERLRREATFVSKGSLGEIMPRFHQFVTEWRVYSARLYDLNDPYIDRRLERIRHCGSEVFALLSMPASPDMGYFQHIANRLHSEVLQLMDGLSIRALARLPREQQNRILADTRQLYRASDDLKKHADEGDDDLAHLREVVNDIDRRWHALESQISGLPSVQPNNLAAINQYTHELLDIVGTHQALDRAQAIQLAAALEGEAEYLFADIQRYRRYYTPASFASSFLGNSDQFLQLSRRLHSQLANDANLGALQETGGLLLKTWDQLSGEASTLSQHGLAGSRPARIQNGIRETAKTMADLAAMLME</sequence>